<evidence type="ECO:0000313" key="3">
    <source>
        <dbReference type="Proteomes" id="UP000385207"/>
    </source>
</evidence>
<sequence>MLSKAENSIDGIRYDKYKRLYVDMQKGTVLVRKNKDGHYQASSASELIPSGALLEQIPGTKLWRQKVQTVTDPQQDSQPTTRQRSAETDEPTPGPSKRRRLDDESSDSPDTDIIADTLLSNESIALDLSYAQWRNWGKNTQPQSGQSIEIDGLHYSIVPQAMQPGTRLVYLEHPGFSPGGYDAFEQMLLNNPSFQPKWAIKKDGRWNTVERRLPFEMSLSQYVASSFKYLSNHSANMIARAVFNHTSHSAPINAHGLALLSRTFHHWADRTTVDAPRRELADPLMMLPVLPTTLSGTDTIISLPMPSAEALLRLDFDPKQIPQAWSEYVTNAPGSSLRSLFSTVLEHNGYTVNRTTRLLSEDALLFHREGLDAAFVLRFPLTTLLGNMKRNAMPGSELNDPAYRARIGEEQWQELSNRLDLSKVIYLLGNTQPISADQTTLVIVREG</sequence>
<reference evidence="2 3" key="1">
    <citation type="submission" date="2019-09" db="EMBL/GenBank/DDBJ databases">
        <authorList>
            <person name="Chandra G."/>
            <person name="Truman W A."/>
        </authorList>
    </citation>
    <scope>NUCLEOTIDE SEQUENCE [LARGE SCALE GENOMIC DNA]</scope>
    <source>
        <strain evidence="2">PS862</strain>
    </source>
</reference>
<feature type="region of interest" description="Disordered" evidence="1">
    <location>
        <begin position="65"/>
        <end position="113"/>
    </location>
</feature>
<protein>
    <submittedName>
        <fullName evidence="2">Uncharacterized protein</fullName>
    </submittedName>
</protein>
<dbReference type="AlphaFoldDB" id="A0A5E7HN67"/>
<name>A0A5E7HN67_PSEFL</name>
<gene>
    <name evidence="2" type="ORF">PS862_01021</name>
</gene>
<evidence type="ECO:0000313" key="2">
    <source>
        <dbReference type="EMBL" id="VVO64822.1"/>
    </source>
</evidence>
<proteinExistence type="predicted"/>
<dbReference type="Proteomes" id="UP000385207">
    <property type="component" value="Unassembled WGS sequence"/>
</dbReference>
<organism evidence="2 3">
    <name type="scientific">Pseudomonas fluorescens</name>
    <dbReference type="NCBI Taxonomy" id="294"/>
    <lineage>
        <taxon>Bacteria</taxon>
        <taxon>Pseudomonadati</taxon>
        <taxon>Pseudomonadota</taxon>
        <taxon>Gammaproteobacteria</taxon>
        <taxon>Pseudomonadales</taxon>
        <taxon>Pseudomonadaceae</taxon>
        <taxon>Pseudomonas</taxon>
    </lineage>
</organism>
<accession>A0A5E7HN67</accession>
<dbReference type="EMBL" id="CABVII010000003">
    <property type="protein sequence ID" value="VVO64822.1"/>
    <property type="molecule type" value="Genomic_DNA"/>
</dbReference>
<evidence type="ECO:0000256" key="1">
    <source>
        <dbReference type="SAM" id="MobiDB-lite"/>
    </source>
</evidence>
<feature type="compositionally biased region" description="Polar residues" evidence="1">
    <location>
        <begin position="66"/>
        <end position="83"/>
    </location>
</feature>